<evidence type="ECO:0000313" key="3">
    <source>
        <dbReference type="Proteomes" id="UP000095390"/>
    </source>
</evidence>
<dbReference type="Proteomes" id="UP000095390">
    <property type="component" value="Unassembled WGS sequence"/>
</dbReference>
<protein>
    <submittedName>
        <fullName evidence="2">Uncharacterized protein</fullName>
    </submittedName>
</protein>
<reference evidence="2 3" key="1">
    <citation type="submission" date="2015-09" db="EMBL/GenBank/DDBJ databases">
        <authorList>
            <consortium name="Pathogen Informatics"/>
        </authorList>
    </citation>
    <scope>NUCLEOTIDE SEQUENCE [LARGE SCALE GENOMIC DNA]</scope>
    <source>
        <strain evidence="2 3">2789STDY5834966</strain>
    </source>
</reference>
<feature type="region of interest" description="Disordered" evidence="1">
    <location>
        <begin position="38"/>
        <end position="74"/>
    </location>
</feature>
<organism evidence="2 3">
    <name type="scientific">Anaerobutyricum hallii</name>
    <dbReference type="NCBI Taxonomy" id="39488"/>
    <lineage>
        <taxon>Bacteria</taxon>
        <taxon>Bacillati</taxon>
        <taxon>Bacillota</taxon>
        <taxon>Clostridia</taxon>
        <taxon>Lachnospirales</taxon>
        <taxon>Lachnospiraceae</taxon>
        <taxon>Anaerobutyricum</taxon>
    </lineage>
</organism>
<dbReference type="EMBL" id="CYYC01000061">
    <property type="protein sequence ID" value="CUN20847.1"/>
    <property type="molecule type" value="Genomic_DNA"/>
</dbReference>
<proteinExistence type="predicted"/>
<evidence type="ECO:0000313" key="2">
    <source>
        <dbReference type="EMBL" id="CUN20847.1"/>
    </source>
</evidence>
<evidence type="ECO:0000256" key="1">
    <source>
        <dbReference type="SAM" id="MobiDB-lite"/>
    </source>
</evidence>
<dbReference type="AlphaFoldDB" id="A0A173V3G2"/>
<name>A0A173V3G2_9FIRM</name>
<gene>
    <name evidence="2" type="ORF">ERS852578_02902</name>
</gene>
<accession>A0A173V3G2</accession>
<sequence length="401" mass="47383">MCRNSAHNKMSELLNRNTDPLFEKMEKIFAERDAEYKKMEERNRVREEAVKEKENSLKKQEEQFSSREENVRQQEKEIEEKMQMLEEKQRETQEMEKYLQKKRLELEADEQQSLLDNSILREEIRNEKLKQQRLSRELEDKLNDLGYSSDNFDPAILEEKEQKTKEQAQEIQKLKEEIEKWEDKADEWEEKESGFVSQIDTLNKEKAQLWKKLMGVEDESITEKKEDVPGKAEEPVEERISGAEEAVEEVEEVEVVPEEESVYAKEEENLKEAIEMDTPLTAEGFYNYLQEQEVGGVIQLRHAKQGDMVNIAISQIVVTVVFAEEGWFDIKKSIGNNNRKLRRLIRSWNSSQNDLTFKYDTSDNTVTAEGDFDKDQTAEELLRYLDRLLDTYFDTDTGEEE</sequence>